<evidence type="ECO:0008006" key="5">
    <source>
        <dbReference type="Google" id="ProtNLM"/>
    </source>
</evidence>
<evidence type="ECO:0000256" key="2">
    <source>
        <dbReference type="SAM" id="Phobius"/>
    </source>
</evidence>
<feature type="compositionally biased region" description="Basic and acidic residues" evidence="1">
    <location>
        <begin position="233"/>
        <end position="242"/>
    </location>
</feature>
<sequence>MFMLEAFGLPANLTVTVLLFLLRAKKPEDLALLRVLSLSCLVSTLISFVYDVAPLSTDTGSVFFDALVCVLWSTGFLYWFSKALVYYSLFFFAFNRAFEVLQLKRHPLITERQRLVGYILVVFICSLLATAPLLLLAQPHTKDCACAPPTQNLAILTVVYARVFLWVVLLGIICPAVLLYISIALLLRLRRTGRRDALTEDELEQLAFPDPFGSSSPSGSTEAGAVHSPTHASPHEGHKHGAAEPGAASARHVWSA</sequence>
<accession>A0A3P7N9A1</accession>
<feature type="transmembrane region" description="Helical" evidence="2">
    <location>
        <begin position="31"/>
        <end position="50"/>
    </location>
</feature>
<dbReference type="Proteomes" id="UP000281553">
    <property type="component" value="Unassembled WGS sequence"/>
</dbReference>
<keyword evidence="2" id="KW-0472">Membrane</keyword>
<feature type="compositionally biased region" description="Low complexity" evidence="1">
    <location>
        <begin position="208"/>
        <end position="220"/>
    </location>
</feature>
<keyword evidence="2" id="KW-1133">Transmembrane helix</keyword>
<evidence type="ECO:0000313" key="4">
    <source>
        <dbReference type="Proteomes" id="UP000281553"/>
    </source>
</evidence>
<organism evidence="3 4">
    <name type="scientific">Dibothriocephalus latus</name>
    <name type="common">Fish tapeworm</name>
    <name type="synonym">Diphyllobothrium latum</name>
    <dbReference type="NCBI Taxonomy" id="60516"/>
    <lineage>
        <taxon>Eukaryota</taxon>
        <taxon>Metazoa</taxon>
        <taxon>Spiralia</taxon>
        <taxon>Lophotrochozoa</taxon>
        <taxon>Platyhelminthes</taxon>
        <taxon>Cestoda</taxon>
        <taxon>Eucestoda</taxon>
        <taxon>Diphyllobothriidea</taxon>
        <taxon>Diphyllobothriidae</taxon>
        <taxon>Dibothriocephalus</taxon>
    </lineage>
</organism>
<feature type="transmembrane region" description="Helical" evidence="2">
    <location>
        <begin position="70"/>
        <end position="94"/>
    </location>
</feature>
<name>A0A3P7N9A1_DIBLA</name>
<evidence type="ECO:0000313" key="3">
    <source>
        <dbReference type="EMBL" id="VDN39144.1"/>
    </source>
</evidence>
<feature type="transmembrane region" description="Helical" evidence="2">
    <location>
        <begin position="115"/>
        <end position="135"/>
    </location>
</feature>
<feature type="transmembrane region" description="Helical" evidence="2">
    <location>
        <begin position="6"/>
        <end position="24"/>
    </location>
</feature>
<evidence type="ECO:0000256" key="1">
    <source>
        <dbReference type="SAM" id="MobiDB-lite"/>
    </source>
</evidence>
<gene>
    <name evidence="3" type="ORF">DILT_LOCUS17774</name>
</gene>
<reference evidence="3 4" key="1">
    <citation type="submission" date="2018-11" db="EMBL/GenBank/DDBJ databases">
        <authorList>
            <consortium name="Pathogen Informatics"/>
        </authorList>
    </citation>
    <scope>NUCLEOTIDE SEQUENCE [LARGE SCALE GENOMIC DNA]</scope>
</reference>
<dbReference type="Gene3D" id="1.20.1070.10">
    <property type="entry name" value="Rhodopsin 7-helix transmembrane proteins"/>
    <property type="match status" value="1"/>
</dbReference>
<feature type="transmembrane region" description="Helical" evidence="2">
    <location>
        <begin position="163"/>
        <end position="187"/>
    </location>
</feature>
<dbReference type="SUPFAM" id="SSF81321">
    <property type="entry name" value="Family A G protein-coupled receptor-like"/>
    <property type="match status" value="1"/>
</dbReference>
<proteinExistence type="predicted"/>
<dbReference type="EMBL" id="UYRU01094665">
    <property type="protein sequence ID" value="VDN39144.1"/>
    <property type="molecule type" value="Genomic_DNA"/>
</dbReference>
<feature type="region of interest" description="Disordered" evidence="1">
    <location>
        <begin position="208"/>
        <end position="256"/>
    </location>
</feature>
<protein>
    <recommendedName>
        <fullName evidence="5">G-protein coupled receptors family 1 profile domain-containing protein</fullName>
    </recommendedName>
</protein>
<dbReference type="AlphaFoldDB" id="A0A3P7N9A1"/>
<keyword evidence="4" id="KW-1185">Reference proteome</keyword>
<feature type="non-terminal residue" evidence="3">
    <location>
        <position position="256"/>
    </location>
</feature>
<keyword evidence="2" id="KW-0812">Transmembrane</keyword>